<dbReference type="Gene3D" id="2.140.10.30">
    <property type="entry name" value="Dipeptidylpeptidase IV, N-terminal domain"/>
    <property type="match status" value="1"/>
</dbReference>
<keyword evidence="4" id="KW-1185">Reference proteome</keyword>
<name>A0A3N1P873_9GAMM</name>
<dbReference type="GO" id="GO:0006508">
    <property type="term" value="P:proteolysis"/>
    <property type="evidence" value="ECO:0007669"/>
    <property type="project" value="InterPro"/>
</dbReference>
<proteinExistence type="predicted"/>
<dbReference type="Proteomes" id="UP000268033">
    <property type="component" value="Unassembled WGS sequence"/>
</dbReference>
<dbReference type="EMBL" id="RJUL01000008">
    <property type="protein sequence ID" value="ROQ23267.1"/>
    <property type="molecule type" value="Genomic_DNA"/>
</dbReference>
<dbReference type="PANTHER" id="PTHR11731">
    <property type="entry name" value="PROTEASE FAMILY S9B,C DIPEPTIDYL-PEPTIDASE IV-RELATED"/>
    <property type="match status" value="1"/>
</dbReference>
<feature type="domain" description="Dipeptidylpeptidase IV N-terminal" evidence="2">
    <location>
        <begin position="106"/>
        <end position="429"/>
    </location>
</feature>
<dbReference type="Pfam" id="PF07676">
    <property type="entry name" value="PD40"/>
    <property type="match status" value="1"/>
</dbReference>
<accession>A0A3N1P873</accession>
<dbReference type="InterPro" id="IPR002469">
    <property type="entry name" value="Peptidase_S9B_N"/>
</dbReference>
<gene>
    <name evidence="3" type="ORF">EDC28_1085</name>
</gene>
<dbReference type="Pfam" id="PF00930">
    <property type="entry name" value="DPPIV_N"/>
    <property type="match status" value="1"/>
</dbReference>
<feature type="domain" description="Peptidase S9 prolyl oligopeptidase catalytic" evidence="1">
    <location>
        <begin position="520"/>
        <end position="716"/>
    </location>
</feature>
<dbReference type="SUPFAM" id="SSF53474">
    <property type="entry name" value="alpha/beta-Hydrolases"/>
    <property type="match status" value="1"/>
</dbReference>
<protein>
    <submittedName>
        <fullName evidence="3">Dipeptidyl-peptidase IV</fullName>
    </submittedName>
</protein>
<evidence type="ECO:0000313" key="4">
    <source>
        <dbReference type="Proteomes" id="UP000268033"/>
    </source>
</evidence>
<dbReference type="GO" id="GO:0008239">
    <property type="term" value="F:dipeptidyl-peptidase activity"/>
    <property type="evidence" value="ECO:0007669"/>
    <property type="project" value="TreeGrafter"/>
</dbReference>
<dbReference type="Gene3D" id="3.40.50.1820">
    <property type="entry name" value="alpha/beta hydrolase"/>
    <property type="match status" value="1"/>
</dbReference>
<dbReference type="RefSeq" id="WP_123422107.1">
    <property type="nucleotide sequence ID" value="NZ_RJUL01000008.1"/>
</dbReference>
<dbReference type="InterPro" id="IPR029058">
    <property type="entry name" value="AB_hydrolase_fold"/>
</dbReference>
<comment type="caution">
    <text evidence="3">The sequence shown here is derived from an EMBL/GenBank/DDBJ whole genome shotgun (WGS) entry which is preliminary data.</text>
</comment>
<dbReference type="STRING" id="584787.GCA_001247655_03723"/>
<dbReference type="PANTHER" id="PTHR11731:SF193">
    <property type="entry name" value="DIPEPTIDYL PEPTIDASE 9"/>
    <property type="match status" value="1"/>
</dbReference>
<sequence>MSNALTLERIFSAPGLSGAALRAPAFSPDGRLVTFLQGRDNDPSRLDLWAYDIASGTLRLLVDADQLHQGDESLSDEEKARRERQRLFASGIVEYHWSHDGKALLFPLAGNLYYYPLGGQARQLTDSAAFDLDAKFSPDDTQVAFVRDQNLWVLDLASGQVRPLTQDGAGPIKNGMAEFVAQEEMARLSGYWWSPDSRQIAFLQVDESPVPEVTRNEIYAERIELIQQRYPAAGDANVRVKLGVLSVESGSVTWLDLGSDEDIYIARVDWSQDPNLLTYQWQNRNQQRLELRGVDLATGHTRLLLAESADTWVNLHDDLRFLKADNSLLWASERSGFKHLYHLKDGELAPLTQGQWQLDAVKVVDEASGWVYFSGWLSDPKERQLYRARLDGSSASPELVSKEAGWHEVTFSPDAGHYLDLYSRFDQPPQVALHDASGQRLAYLVENRLDERHPLSPYLGQWTAPQYGTLAAEDGQTLHYQVFKPSTPMPPKGYPAIVRVYGGPHAQLVVNAWSEANLWTQYMVQRGYVVFQLDNRGSFNRGKAFEDAIYQQLAVAELADQVQGAQWLKAQDFVDGSRVGIYGHSYGGFMTLMAMFRSGHTFAAGVSGAPVTDWYLYDSHYTERYLNTPQANGAGYERSAVFPYTQGLAGELLIYHGMADDNVLFSNTTKLANQLQQQGKLFELMAYPGAKHSLYGRETRIHMYKTISHFFDRTLGRGLISAPNL</sequence>
<dbReference type="SUPFAM" id="SSF82171">
    <property type="entry name" value="DPP6 N-terminal domain-like"/>
    <property type="match status" value="1"/>
</dbReference>
<dbReference type="GO" id="GO:0008236">
    <property type="term" value="F:serine-type peptidase activity"/>
    <property type="evidence" value="ECO:0007669"/>
    <property type="project" value="InterPro"/>
</dbReference>
<evidence type="ECO:0000259" key="1">
    <source>
        <dbReference type="Pfam" id="PF00326"/>
    </source>
</evidence>
<organism evidence="3 4">
    <name type="scientific">Gallaecimonas pentaromativorans</name>
    <dbReference type="NCBI Taxonomy" id="584787"/>
    <lineage>
        <taxon>Bacteria</taxon>
        <taxon>Pseudomonadati</taxon>
        <taxon>Pseudomonadota</taxon>
        <taxon>Gammaproteobacteria</taxon>
        <taxon>Enterobacterales</taxon>
        <taxon>Gallaecimonadaceae</taxon>
        <taxon>Gallaecimonas</taxon>
    </lineage>
</organism>
<evidence type="ECO:0000313" key="3">
    <source>
        <dbReference type="EMBL" id="ROQ23267.1"/>
    </source>
</evidence>
<dbReference type="AlphaFoldDB" id="A0A3N1P873"/>
<dbReference type="InterPro" id="IPR050278">
    <property type="entry name" value="Serine_Prot_S9B/DPPIV"/>
</dbReference>
<dbReference type="InterPro" id="IPR001375">
    <property type="entry name" value="Peptidase_S9_cat"/>
</dbReference>
<evidence type="ECO:0000259" key="2">
    <source>
        <dbReference type="Pfam" id="PF00930"/>
    </source>
</evidence>
<reference evidence="3 4" key="1">
    <citation type="submission" date="2018-11" db="EMBL/GenBank/DDBJ databases">
        <title>Genomic Encyclopedia of Type Strains, Phase IV (KMG-IV): sequencing the most valuable type-strain genomes for metagenomic binning, comparative biology and taxonomic classification.</title>
        <authorList>
            <person name="Goeker M."/>
        </authorList>
    </citation>
    <scope>NUCLEOTIDE SEQUENCE [LARGE SCALE GENOMIC DNA]</scope>
    <source>
        <strain evidence="3 4">DSM 21945</strain>
    </source>
</reference>
<dbReference type="Pfam" id="PF00326">
    <property type="entry name" value="Peptidase_S9"/>
    <property type="match status" value="1"/>
</dbReference>
<dbReference type="InterPro" id="IPR011659">
    <property type="entry name" value="WD40"/>
</dbReference>